<keyword evidence="3" id="KW-1185">Reference proteome</keyword>
<sequence>MRFQRDKVEFMRKQSIAIWAFFFLVLVITDLDAAELPDQNGTVSISTQEWPFHPGPRSVKVYIYYPGNKLENVNAETGLMLNLHNWGGTNTSGAGNPAVLTKELNVIAISVDYLQSGSWKAQTEMGAPYDFGYLQAIDALRALSFVFHGLQEKKIPFNSKRIYSTGGSGGGNVTLMCNKFAPHTFTCVIDICGMPRLSDDIAFHLPGGSSLNARYSRDKNSKNYLAPGAQEIRFIGNPEHLKLMKDRGHASKIIVIHGTGDTTCPYADAKTMVQNMKAAQLDVEAKFVTPADIDNVVFKNIGHSLGDRTKMMIKYGGEYAIPRREKFRLRTSPTDFELKQDVIYPTSDGRYVISYADGVPTVRFESK</sequence>
<protein>
    <submittedName>
        <fullName evidence="2">Prolyl oligopeptidase family protein</fullName>
    </submittedName>
</protein>
<dbReference type="OrthoDB" id="8233337at2"/>
<dbReference type="AlphaFoldDB" id="A0A518I979"/>
<dbReference type="KEGG" id="gfm:Enr17x_16840"/>
<dbReference type="GO" id="GO:0008236">
    <property type="term" value="F:serine-type peptidase activity"/>
    <property type="evidence" value="ECO:0007669"/>
    <property type="project" value="InterPro"/>
</dbReference>
<evidence type="ECO:0000259" key="1">
    <source>
        <dbReference type="Pfam" id="PF00326"/>
    </source>
</evidence>
<evidence type="ECO:0000313" key="2">
    <source>
        <dbReference type="EMBL" id="QDV49663.1"/>
    </source>
</evidence>
<dbReference type="InterPro" id="IPR029058">
    <property type="entry name" value="AB_hydrolase_fold"/>
</dbReference>
<dbReference type="InterPro" id="IPR001375">
    <property type="entry name" value="Peptidase_S9_cat"/>
</dbReference>
<proteinExistence type="predicted"/>
<gene>
    <name evidence="2" type="ORF">Enr17x_16840</name>
</gene>
<dbReference type="SUPFAM" id="SSF53474">
    <property type="entry name" value="alpha/beta-Hydrolases"/>
    <property type="match status" value="1"/>
</dbReference>
<dbReference type="GO" id="GO:0006508">
    <property type="term" value="P:proteolysis"/>
    <property type="evidence" value="ECO:0007669"/>
    <property type="project" value="InterPro"/>
</dbReference>
<reference evidence="2 3" key="1">
    <citation type="submission" date="2019-03" db="EMBL/GenBank/DDBJ databases">
        <title>Deep-cultivation of Planctomycetes and their phenomic and genomic characterization uncovers novel biology.</title>
        <authorList>
            <person name="Wiegand S."/>
            <person name="Jogler M."/>
            <person name="Boedeker C."/>
            <person name="Pinto D."/>
            <person name="Vollmers J."/>
            <person name="Rivas-Marin E."/>
            <person name="Kohn T."/>
            <person name="Peeters S.H."/>
            <person name="Heuer A."/>
            <person name="Rast P."/>
            <person name="Oberbeckmann S."/>
            <person name="Bunk B."/>
            <person name="Jeske O."/>
            <person name="Meyerdierks A."/>
            <person name="Storesund J.E."/>
            <person name="Kallscheuer N."/>
            <person name="Luecker S."/>
            <person name="Lage O.M."/>
            <person name="Pohl T."/>
            <person name="Merkel B.J."/>
            <person name="Hornburger P."/>
            <person name="Mueller R.-W."/>
            <person name="Bruemmer F."/>
            <person name="Labrenz M."/>
            <person name="Spormann A.M."/>
            <person name="Op den Camp H."/>
            <person name="Overmann J."/>
            <person name="Amann R."/>
            <person name="Jetten M.S.M."/>
            <person name="Mascher T."/>
            <person name="Medema M.H."/>
            <person name="Devos D.P."/>
            <person name="Kaster A.-K."/>
            <person name="Ovreas L."/>
            <person name="Rohde M."/>
            <person name="Galperin M.Y."/>
            <person name="Jogler C."/>
        </authorList>
    </citation>
    <scope>NUCLEOTIDE SEQUENCE [LARGE SCALE GENOMIC DNA]</scope>
    <source>
        <strain evidence="2 3">Enr17</strain>
    </source>
</reference>
<dbReference type="RefSeq" id="WP_145307605.1">
    <property type="nucleotide sequence ID" value="NZ_CP037452.1"/>
</dbReference>
<name>A0A518I979_9PLAN</name>
<organism evidence="2 3">
    <name type="scientific">Gimesia fumaroli</name>
    <dbReference type="NCBI Taxonomy" id="2527976"/>
    <lineage>
        <taxon>Bacteria</taxon>
        <taxon>Pseudomonadati</taxon>
        <taxon>Planctomycetota</taxon>
        <taxon>Planctomycetia</taxon>
        <taxon>Planctomycetales</taxon>
        <taxon>Planctomycetaceae</taxon>
        <taxon>Gimesia</taxon>
    </lineage>
</organism>
<dbReference type="Gene3D" id="3.40.50.1820">
    <property type="entry name" value="alpha/beta hydrolase"/>
    <property type="match status" value="1"/>
</dbReference>
<dbReference type="Proteomes" id="UP000318313">
    <property type="component" value="Chromosome"/>
</dbReference>
<dbReference type="EMBL" id="CP037452">
    <property type="protein sequence ID" value="QDV49663.1"/>
    <property type="molecule type" value="Genomic_DNA"/>
</dbReference>
<feature type="domain" description="Peptidase S9 prolyl oligopeptidase catalytic" evidence="1">
    <location>
        <begin position="156"/>
        <end position="306"/>
    </location>
</feature>
<accession>A0A518I979</accession>
<dbReference type="Pfam" id="PF00326">
    <property type="entry name" value="Peptidase_S9"/>
    <property type="match status" value="1"/>
</dbReference>
<evidence type="ECO:0000313" key="3">
    <source>
        <dbReference type="Proteomes" id="UP000318313"/>
    </source>
</evidence>